<dbReference type="InterPro" id="IPR013761">
    <property type="entry name" value="SAM/pointed_sf"/>
</dbReference>
<evidence type="ECO:0000313" key="2">
    <source>
        <dbReference type="EMBL" id="OQR71984.1"/>
    </source>
</evidence>
<dbReference type="SUPFAM" id="SSF47769">
    <property type="entry name" value="SAM/Pointed domain"/>
    <property type="match status" value="1"/>
</dbReference>
<dbReference type="GO" id="GO:0014069">
    <property type="term" value="C:postsynaptic density"/>
    <property type="evidence" value="ECO:0007669"/>
    <property type="project" value="TreeGrafter"/>
</dbReference>
<accession>A0A1V9XEM8</accession>
<evidence type="ECO:0000259" key="1">
    <source>
        <dbReference type="PROSITE" id="PS50105"/>
    </source>
</evidence>
<dbReference type="AlphaFoldDB" id="A0A1V9XEM8"/>
<dbReference type="GO" id="GO:0043197">
    <property type="term" value="C:dendritic spine"/>
    <property type="evidence" value="ECO:0007669"/>
    <property type="project" value="TreeGrafter"/>
</dbReference>
<protein>
    <recommendedName>
        <fullName evidence="1">SAM domain-containing protein</fullName>
    </recommendedName>
</protein>
<comment type="caution">
    <text evidence="2">The sequence shown here is derived from an EMBL/GenBank/DDBJ whole genome shotgun (WGS) entry which is preliminary data.</text>
</comment>
<dbReference type="SMART" id="SM00454">
    <property type="entry name" value="SAM"/>
    <property type="match status" value="1"/>
</dbReference>
<organism evidence="2 3">
    <name type="scientific">Tropilaelaps mercedesae</name>
    <dbReference type="NCBI Taxonomy" id="418985"/>
    <lineage>
        <taxon>Eukaryota</taxon>
        <taxon>Metazoa</taxon>
        <taxon>Ecdysozoa</taxon>
        <taxon>Arthropoda</taxon>
        <taxon>Chelicerata</taxon>
        <taxon>Arachnida</taxon>
        <taxon>Acari</taxon>
        <taxon>Parasitiformes</taxon>
        <taxon>Mesostigmata</taxon>
        <taxon>Gamasina</taxon>
        <taxon>Dermanyssoidea</taxon>
        <taxon>Laelapidae</taxon>
        <taxon>Tropilaelaps</taxon>
    </lineage>
</organism>
<dbReference type="InterPro" id="IPR001660">
    <property type="entry name" value="SAM"/>
</dbReference>
<dbReference type="GO" id="GO:0045211">
    <property type="term" value="C:postsynaptic membrane"/>
    <property type="evidence" value="ECO:0007669"/>
    <property type="project" value="TreeGrafter"/>
</dbReference>
<evidence type="ECO:0000313" key="3">
    <source>
        <dbReference type="Proteomes" id="UP000192247"/>
    </source>
</evidence>
<proteinExistence type="predicted"/>
<name>A0A1V9XEM8_9ACAR</name>
<reference evidence="2 3" key="1">
    <citation type="journal article" date="2017" name="Gigascience">
        <title>Draft genome of the honey bee ectoparasitic mite, Tropilaelaps mercedesae, is shaped by the parasitic life history.</title>
        <authorList>
            <person name="Dong X."/>
            <person name="Armstrong S.D."/>
            <person name="Xia D."/>
            <person name="Makepeace B.L."/>
            <person name="Darby A.C."/>
            <person name="Kadowaki T."/>
        </authorList>
    </citation>
    <scope>NUCLEOTIDE SEQUENCE [LARGE SCALE GENOMIC DNA]</scope>
    <source>
        <strain evidence="2">Wuxi-XJTLU</strain>
    </source>
</reference>
<dbReference type="GO" id="GO:0030160">
    <property type="term" value="F:synaptic receptor adaptor activity"/>
    <property type="evidence" value="ECO:0007669"/>
    <property type="project" value="TreeGrafter"/>
</dbReference>
<dbReference type="InParanoid" id="A0A1V9XEM8"/>
<dbReference type="PANTHER" id="PTHR24135:SF28">
    <property type="entry name" value="LD13733P"/>
    <property type="match status" value="1"/>
</dbReference>
<dbReference type="PANTHER" id="PTHR24135">
    <property type="entry name" value="SH3 AND MULTIPLE ANKYRIN REPEAT DOMAINS PROTEIN"/>
    <property type="match status" value="1"/>
</dbReference>
<keyword evidence="3" id="KW-1185">Reference proteome</keyword>
<dbReference type="Pfam" id="PF00536">
    <property type="entry name" value="SAM_1"/>
    <property type="match status" value="1"/>
</dbReference>
<dbReference type="Gene3D" id="1.10.150.50">
    <property type="entry name" value="Transcription Factor, Ets-1"/>
    <property type="match status" value="1"/>
</dbReference>
<dbReference type="PROSITE" id="PS50105">
    <property type="entry name" value="SAM_DOMAIN"/>
    <property type="match status" value="1"/>
</dbReference>
<dbReference type="InterPro" id="IPR051569">
    <property type="entry name" value="SHANK"/>
</dbReference>
<gene>
    <name evidence="2" type="ORF">BIW11_03866</name>
</gene>
<dbReference type="STRING" id="418985.A0A1V9XEM8"/>
<dbReference type="GO" id="GO:0035255">
    <property type="term" value="F:ionotropic glutamate receptor binding"/>
    <property type="evidence" value="ECO:0007669"/>
    <property type="project" value="TreeGrafter"/>
</dbReference>
<dbReference type="OrthoDB" id="445896at2759"/>
<dbReference type="Proteomes" id="UP000192247">
    <property type="component" value="Unassembled WGS sequence"/>
</dbReference>
<sequence>MPPSLEVLTVRLPTGFLVLRLLSVEKSDETRVQREFRMKSLDQWTQRDVADWLESLFLQEYKPNFHGVNGAKLLQMNQNDFIALGVKQVGHRVNMERSLKRYMK</sequence>
<dbReference type="EMBL" id="MNPL01012888">
    <property type="protein sequence ID" value="OQR71984.1"/>
    <property type="molecule type" value="Genomic_DNA"/>
</dbReference>
<feature type="domain" description="SAM" evidence="1">
    <location>
        <begin position="44"/>
        <end position="104"/>
    </location>
</feature>